<accession>A0A1H0UBI8</accession>
<dbReference type="GO" id="GO:0005576">
    <property type="term" value="C:extracellular region"/>
    <property type="evidence" value="ECO:0007669"/>
    <property type="project" value="TreeGrafter"/>
</dbReference>
<dbReference type="OrthoDB" id="3176960at2"/>
<feature type="active site" description="Proton donor/acceptor" evidence="6">
    <location>
        <position position="439"/>
    </location>
</feature>
<reference evidence="10" key="1">
    <citation type="submission" date="2016-10" db="EMBL/GenBank/DDBJ databases">
        <authorList>
            <person name="Varghese N."/>
            <person name="Submissions S."/>
        </authorList>
    </citation>
    <scope>NUCLEOTIDE SEQUENCE [LARGE SCALE GENOMIC DNA]</scope>
    <source>
        <strain evidence="10">IBRC-M10078</strain>
    </source>
</reference>
<keyword evidence="7" id="KW-0812">Transmembrane</keyword>
<dbReference type="Gene3D" id="3.10.20.800">
    <property type="match status" value="1"/>
</dbReference>
<evidence type="ECO:0000256" key="3">
    <source>
        <dbReference type="ARBA" id="ARBA00022960"/>
    </source>
</evidence>
<dbReference type="InterPro" id="IPR050979">
    <property type="entry name" value="LD-transpeptidase"/>
</dbReference>
<evidence type="ECO:0000256" key="7">
    <source>
        <dbReference type="SAM" id="Phobius"/>
    </source>
</evidence>
<dbReference type="GO" id="GO:0008360">
    <property type="term" value="P:regulation of cell shape"/>
    <property type="evidence" value="ECO:0007669"/>
    <property type="project" value="UniProtKB-UniRule"/>
</dbReference>
<dbReference type="InterPro" id="IPR005490">
    <property type="entry name" value="LD_TPept_cat_dom"/>
</dbReference>
<gene>
    <name evidence="9" type="ORF">SAMN05216565_104278</name>
</gene>
<sequence length="484" mass="54691">MMEYAVEQSVEKAFLTQKKPVKWYKNWKLITLIFIIVIGLILAATTIYQATHFNQNIKINEIDMSGLTANQALKKLQTTVLNNEIYIGKQQIINGKDTKMGYTEGDLPGIKTLLKKQWTFFPSFKTKNYALLPVEQDIYRNNILKNRLEQKLVSMNQDLKAPTDAQVTLKDGRIIVSNSIKGEQFDVTALIKEYEQHDYTSEIHLNSIYLEPIKEDSEMIIAQKEQFQEFLNHTVEYKVQDQIHSLKAGDLIKNASLLENMEVSIDPNVNDIVKKITEINDSQSTLSKDFKFKTHSGKEISVKGQGYGWALDVNKEAAMIKAAFEKGEKSISASHIYGNGWSNEGYGYDTIINNGIGDTYAEVSIAEQRIWIFKNGKLVVTTNVVTGKHSTGENTLPGVWYILYKRAPYTLNGSSAGNPNYSIEVDYWAPFTNSGQGFHDASWRTNWASNAYQNAGSGGCVNVPPHVMKSVYDHLNTYDPVVIY</sequence>
<dbReference type="CDD" id="cd16913">
    <property type="entry name" value="YkuD_like"/>
    <property type="match status" value="1"/>
</dbReference>
<dbReference type="Pfam" id="PF03734">
    <property type="entry name" value="YkuD"/>
    <property type="match status" value="1"/>
</dbReference>
<dbReference type="InterPro" id="IPR038063">
    <property type="entry name" value="Transpep_catalytic_dom"/>
</dbReference>
<evidence type="ECO:0000256" key="1">
    <source>
        <dbReference type="ARBA" id="ARBA00004752"/>
    </source>
</evidence>
<dbReference type="UniPathway" id="UPA00219"/>
<evidence type="ECO:0000313" key="10">
    <source>
        <dbReference type="Proteomes" id="UP000199159"/>
    </source>
</evidence>
<evidence type="ECO:0000256" key="4">
    <source>
        <dbReference type="ARBA" id="ARBA00022984"/>
    </source>
</evidence>
<dbReference type="Pfam" id="PF12229">
    <property type="entry name" value="PG_binding_4"/>
    <property type="match status" value="1"/>
</dbReference>
<feature type="active site" description="Nucleophile" evidence="6">
    <location>
        <position position="460"/>
    </location>
</feature>
<dbReference type="EMBL" id="FNJU01000004">
    <property type="protein sequence ID" value="SDP63410.1"/>
    <property type="molecule type" value="Genomic_DNA"/>
</dbReference>
<dbReference type="PANTHER" id="PTHR30582">
    <property type="entry name" value="L,D-TRANSPEPTIDASE"/>
    <property type="match status" value="1"/>
</dbReference>
<keyword evidence="3 6" id="KW-0133">Cell shape</keyword>
<dbReference type="SUPFAM" id="SSF143985">
    <property type="entry name" value="L,D-transpeptidase pre-catalytic domain-like"/>
    <property type="match status" value="1"/>
</dbReference>
<dbReference type="AlphaFoldDB" id="A0A1H0UBI8"/>
<keyword evidence="7" id="KW-0472">Membrane</keyword>
<dbReference type="SUPFAM" id="SSF141523">
    <property type="entry name" value="L,D-transpeptidase catalytic domain-like"/>
    <property type="match status" value="1"/>
</dbReference>
<protein>
    <submittedName>
        <fullName evidence="9">Lipoprotein-anchoring transpeptidase ErfK/SrfK</fullName>
    </submittedName>
</protein>
<keyword evidence="2" id="KW-0808">Transferase</keyword>
<keyword evidence="5 6" id="KW-0961">Cell wall biogenesis/degradation</keyword>
<evidence type="ECO:0000256" key="6">
    <source>
        <dbReference type="PROSITE-ProRule" id="PRU01373"/>
    </source>
</evidence>
<dbReference type="GO" id="GO:0071972">
    <property type="term" value="F:peptidoglycan L,D-transpeptidase activity"/>
    <property type="evidence" value="ECO:0007669"/>
    <property type="project" value="TreeGrafter"/>
</dbReference>
<feature type="domain" description="L,D-TPase catalytic" evidence="8">
    <location>
        <begin position="359"/>
        <end position="484"/>
    </location>
</feature>
<organism evidence="9 10">
    <name type="scientific">Litchfieldia salsa</name>
    <dbReference type="NCBI Taxonomy" id="930152"/>
    <lineage>
        <taxon>Bacteria</taxon>
        <taxon>Bacillati</taxon>
        <taxon>Bacillota</taxon>
        <taxon>Bacilli</taxon>
        <taxon>Bacillales</taxon>
        <taxon>Bacillaceae</taxon>
        <taxon>Litchfieldia</taxon>
    </lineage>
</organism>
<dbReference type="InterPro" id="IPR038054">
    <property type="entry name" value="LD_TPept-like_central_sf"/>
</dbReference>
<feature type="transmembrane region" description="Helical" evidence="7">
    <location>
        <begin position="29"/>
        <end position="48"/>
    </location>
</feature>
<dbReference type="PANTHER" id="PTHR30582:SF33">
    <property type="entry name" value="EXPORTED PROTEIN"/>
    <property type="match status" value="1"/>
</dbReference>
<name>A0A1H0UBI8_9BACI</name>
<dbReference type="GO" id="GO:0016740">
    <property type="term" value="F:transferase activity"/>
    <property type="evidence" value="ECO:0007669"/>
    <property type="project" value="UniProtKB-KW"/>
</dbReference>
<keyword evidence="7" id="KW-1133">Transmembrane helix</keyword>
<evidence type="ECO:0000313" key="9">
    <source>
        <dbReference type="EMBL" id="SDP63410.1"/>
    </source>
</evidence>
<keyword evidence="10" id="KW-1185">Reference proteome</keyword>
<keyword evidence="9" id="KW-0449">Lipoprotein</keyword>
<dbReference type="Gene3D" id="2.40.440.10">
    <property type="entry name" value="L,D-transpeptidase catalytic domain-like"/>
    <property type="match status" value="1"/>
</dbReference>
<evidence type="ECO:0000256" key="5">
    <source>
        <dbReference type="ARBA" id="ARBA00023316"/>
    </source>
</evidence>
<keyword evidence="4 6" id="KW-0573">Peptidoglycan synthesis</keyword>
<comment type="pathway">
    <text evidence="1 6">Cell wall biogenesis; peptidoglycan biosynthesis.</text>
</comment>
<dbReference type="Proteomes" id="UP000199159">
    <property type="component" value="Unassembled WGS sequence"/>
</dbReference>
<dbReference type="InterPro" id="IPR022029">
    <property type="entry name" value="YoaR-like_PG-bd"/>
</dbReference>
<dbReference type="PROSITE" id="PS52029">
    <property type="entry name" value="LD_TPASE"/>
    <property type="match status" value="1"/>
</dbReference>
<dbReference type="GO" id="GO:0071555">
    <property type="term" value="P:cell wall organization"/>
    <property type="evidence" value="ECO:0007669"/>
    <property type="project" value="UniProtKB-UniRule"/>
</dbReference>
<dbReference type="GO" id="GO:0018104">
    <property type="term" value="P:peptidoglycan-protein cross-linking"/>
    <property type="evidence" value="ECO:0007669"/>
    <property type="project" value="TreeGrafter"/>
</dbReference>
<dbReference type="RefSeq" id="WP_090853716.1">
    <property type="nucleotide sequence ID" value="NZ_FNJU01000004.1"/>
</dbReference>
<proteinExistence type="predicted"/>
<evidence type="ECO:0000256" key="2">
    <source>
        <dbReference type="ARBA" id="ARBA00022679"/>
    </source>
</evidence>
<evidence type="ECO:0000259" key="8">
    <source>
        <dbReference type="PROSITE" id="PS52029"/>
    </source>
</evidence>